<reference evidence="3 4" key="1">
    <citation type="journal article" date="2016" name="Int. J. Syst. Evol. Microbiol.">
        <title>Pontibacter aydingkolensis sp. nov., isolated from soil of a salt lake.</title>
        <authorList>
            <person name="Osman G."/>
            <person name="Zhang T."/>
            <person name="Lou K."/>
            <person name="Gao Y."/>
            <person name="Chang W."/>
            <person name="Lin Q."/>
            <person name="Yang H.M."/>
            <person name="Huo X.D."/>
            <person name="Wang N."/>
        </authorList>
    </citation>
    <scope>NUCLEOTIDE SEQUENCE [LARGE SCALE GENOMIC DNA]</scope>
    <source>
        <strain evidence="3 4">KACC 19255</strain>
    </source>
</reference>
<evidence type="ECO:0000313" key="3">
    <source>
        <dbReference type="EMBL" id="MBW7466676.1"/>
    </source>
</evidence>
<dbReference type="Proteomes" id="UP000813018">
    <property type="component" value="Unassembled WGS sequence"/>
</dbReference>
<dbReference type="EMBL" id="JAHYXK010000004">
    <property type="protein sequence ID" value="MBW7466676.1"/>
    <property type="molecule type" value="Genomic_DNA"/>
</dbReference>
<keyword evidence="1" id="KW-0732">Signal</keyword>
<gene>
    <name evidence="3" type="ORF">K0O23_06325</name>
</gene>
<sequence length="210" mass="22604">MKKTLFAAAVVAAFTFSACSENTTENTEATAEHHDDMDHGHAEAGQADGTVVVETPDYGNVAEPFKTQVSQLVDQYMKLTDALVASDPATAKAAANEVLTVAKAMPIATLTTDEKAYAEEHTAVVVDRATKIAGSDDLAAQRENLEPLSESVFSMAKAFDAADGTLYYQHCPMAFNNKGAYWVSSKEEIRNPYFGDAMLSCGSNKEVYKK</sequence>
<evidence type="ECO:0000259" key="2">
    <source>
        <dbReference type="Pfam" id="PF11827"/>
    </source>
</evidence>
<dbReference type="Pfam" id="PF11827">
    <property type="entry name" value="DUF3347"/>
    <property type="match status" value="1"/>
</dbReference>
<protein>
    <submittedName>
        <fullName evidence="3">DUF3347 domain-containing protein</fullName>
    </submittedName>
</protein>
<accession>A0ABS7CS42</accession>
<evidence type="ECO:0000256" key="1">
    <source>
        <dbReference type="SAM" id="SignalP"/>
    </source>
</evidence>
<feature type="domain" description="DUF3347" evidence="2">
    <location>
        <begin position="73"/>
        <end position="162"/>
    </location>
</feature>
<keyword evidence="4" id="KW-1185">Reference proteome</keyword>
<feature type="signal peptide" evidence="1">
    <location>
        <begin position="1"/>
        <end position="20"/>
    </location>
</feature>
<evidence type="ECO:0000313" key="4">
    <source>
        <dbReference type="Proteomes" id="UP000813018"/>
    </source>
</evidence>
<name>A0ABS7CS42_9BACT</name>
<dbReference type="InterPro" id="IPR021782">
    <property type="entry name" value="DUF3347"/>
</dbReference>
<organism evidence="3 4">
    <name type="scientific">Pontibacter aydingkolensis</name>
    <dbReference type="NCBI Taxonomy" id="1911536"/>
    <lineage>
        <taxon>Bacteria</taxon>
        <taxon>Pseudomonadati</taxon>
        <taxon>Bacteroidota</taxon>
        <taxon>Cytophagia</taxon>
        <taxon>Cytophagales</taxon>
        <taxon>Hymenobacteraceae</taxon>
        <taxon>Pontibacter</taxon>
    </lineage>
</organism>
<comment type="caution">
    <text evidence="3">The sequence shown here is derived from an EMBL/GenBank/DDBJ whole genome shotgun (WGS) entry which is preliminary data.</text>
</comment>
<feature type="chain" id="PRO_5045798813" evidence="1">
    <location>
        <begin position="21"/>
        <end position="210"/>
    </location>
</feature>
<dbReference type="PROSITE" id="PS51257">
    <property type="entry name" value="PROKAR_LIPOPROTEIN"/>
    <property type="match status" value="1"/>
</dbReference>
<dbReference type="RefSeq" id="WP_219876565.1">
    <property type="nucleotide sequence ID" value="NZ_JAHYXK010000004.1"/>
</dbReference>
<proteinExistence type="predicted"/>